<dbReference type="AlphaFoldDB" id="A0A832GM44"/>
<organism evidence="2">
    <name type="scientific">Caldimicrobium thiodismutans</name>
    <dbReference type="NCBI Taxonomy" id="1653476"/>
    <lineage>
        <taxon>Bacteria</taxon>
        <taxon>Pseudomonadati</taxon>
        <taxon>Thermodesulfobacteriota</taxon>
        <taxon>Thermodesulfobacteria</taxon>
        <taxon>Thermodesulfobacteriales</taxon>
        <taxon>Thermodesulfobacteriaceae</taxon>
        <taxon>Caldimicrobium</taxon>
    </lineage>
</organism>
<dbReference type="EMBL" id="DSZU01000029">
    <property type="protein sequence ID" value="HGV54841.1"/>
    <property type="molecule type" value="Genomic_DNA"/>
</dbReference>
<proteinExistence type="predicted"/>
<feature type="chain" id="PRO_5032289125" description="Zinc resistance-associated protein" evidence="1">
    <location>
        <begin position="25"/>
        <end position="134"/>
    </location>
</feature>
<name>A0A832GM44_9BACT</name>
<gene>
    <name evidence="2" type="ORF">ENT73_01960</name>
</gene>
<evidence type="ECO:0008006" key="3">
    <source>
        <dbReference type="Google" id="ProtNLM"/>
    </source>
</evidence>
<protein>
    <recommendedName>
        <fullName evidence="3">Zinc resistance-associated protein</fullName>
    </recommendedName>
</protein>
<sequence>MKGRWVKIVGFTFLLMGLTLNAKAMGPGMGGGSMGRPCSPMMGMAAPGGQLPFDHAKMQKFYQDTQQLRAKIWQIKDELRMLYLQATPDWKAISQKRSELIGLVTELQKKAFEMGIPFSPMRGMGKGCGCGMMF</sequence>
<reference evidence="2" key="1">
    <citation type="journal article" date="2020" name="mSystems">
        <title>Genome- and Community-Level Interaction Insights into Carbon Utilization and Element Cycling Functions of Hydrothermarchaeota in Hydrothermal Sediment.</title>
        <authorList>
            <person name="Zhou Z."/>
            <person name="Liu Y."/>
            <person name="Xu W."/>
            <person name="Pan J."/>
            <person name="Luo Z.H."/>
            <person name="Li M."/>
        </authorList>
    </citation>
    <scope>NUCLEOTIDE SEQUENCE [LARGE SCALE GENOMIC DNA]</scope>
    <source>
        <strain evidence="2">SpSt-605</strain>
    </source>
</reference>
<comment type="caution">
    <text evidence="2">The sequence shown here is derived from an EMBL/GenBank/DDBJ whole genome shotgun (WGS) entry which is preliminary data.</text>
</comment>
<keyword evidence="1" id="KW-0732">Signal</keyword>
<dbReference type="Gene3D" id="1.20.120.1490">
    <property type="match status" value="1"/>
</dbReference>
<evidence type="ECO:0000256" key="1">
    <source>
        <dbReference type="SAM" id="SignalP"/>
    </source>
</evidence>
<evidence type="ECO:0000313" key="2">
    <source>
        <dbReference type="EMBL" id="HGV54841.1"/>
    </source>
</evidence>
<feature type="signal peptide" evidence="1">
    <location>
        <begin position="1"/>
        <end position="24"/>
    </location>
</feature>
<accession>A0A832GM44</accession>